<proteinExistence type="predicted"/>
<evidence type="ECO:0000313" key="3">
    <source>
        <dbReference type="WBParaSite" id="TTAC_0000618501-mRNA-1"/>
    </source>
</evidence>
<accession>A0A0R3WZG5</accession>
<evidence type="ECO:0000313" key="2">
    <source>
        <dbReference type="Proteomes" id="UP000274429"/>
    </source>
</evidence>
<dbReference type="EMBL" id="UYWX01020294">
    <property type="protein sequence ID" value="VDM30333.1"/>
    <property type="molecule type" value="Genomic_DNA"/>
</dbReference>
<reference evidence="1 2" key="2">
    <citation type="submission" date="2018-11" db="EMBL/GenBank/DDBJ databases">
        <authorList>
            <consortium name="Pathogen Informatics"/>
        </authorList>
    </citation>
    <scope>NUCLEOTIDE SEQUENCE [LARGE SCALE GENOMIC DNA]</scope>
</reference>
<protein>
    <submittedName>
        <fullName evidence="3">Kaptin</fullName>
    </submittedName>
</protein>
<dbReference type="AlphaFoldDB" id="A0A0R3WZG5"/>
<evidence type="ECO:0000313" key="1">
    <source>
        <dbReference type="EMBL" id="VDM30333.1"/>
    </source>
</evidence>
<keyword evidence="2" id="KW-1185">Reference proteome</keyword>
<gene>
    <name evidence="1" type="ORF">TTAC_LOCUS6170</name>
</gene>
<organism evidence="3">
    <name type="scientific">Hydatigena taeniaeformis</name>
    <name type="common">Feline tapeworm</name>
    <name type="synonym">Taenia taeniaeformis</name>
    <dbReference type="NCBI Taxonomy" id="6205"/>
    <lineage>
        <taxon>Eukaryota</taxon>
        <taxon>Metazoa</taxon>
        <taxon>Spiralia</taxon>
        <taxon>Lophotrochozoa</taxon>
        <taxon>Platyhelminthes</taxon>
        <taxon>Cestoda</taxon>
        <taxon>Eucestoda</taxon>
        <taxon>Cyclophyllidea</taxon>
        <taxon>Taeniidae</taxon>
        <taxon>Hydatigera</taxon>
    </lineage>
</organism>
<dbReference type="WBParaSite" id="TTAC_0000618501-mRNA-1">
    <property type="protein sequence ID" value="TTAC_0000618501-mRNA-1"/>
    <property type="gene ID" value="TTAC_0000618501"/>
</dbReference>
<sequence>MRTQGCLGGPPNPSYLSPLTRLLPSRVQARAAAQSASATPTANCSRLRGVLTAAKPHATCALLGPTGLRTCIHECAPARLSVCPQIDTEGTAVQPLALLRHLTMMVGDSSGNVYVYAMKSFPDAGSATEEAEKLNSVLLSCLSSQLPA</sequence>
<dbReference type="OrthoDB" id="6285786at2759"/>
<dbReference type="Proteomes" id="UP000274429">
    <property type="component" value="Unassembled WGS sequence"/>
</dbReference>
<reference evidence="3" key="1">
    <citation type="submission" date="2017-02" db="UniProtKB">
        <authorList>
            <consortium name="WormBaseParasite"/>
        </authorList>
    </citation>
    <scope>IDENTIFICATION</scope>
</reference>
<name>A0A0R3WZG5_HYDTA</name>